<dbReference type="RefSeq" id="WP_074886264.1">
    <property type="nucleotide sequence ID" value="NZ_FOXO01000008.1"/>
</dbReference>
<dbReference type="Proteomes" id="UP000182624">
    <property type="component" value="Unassembled WGS sequence"/>
</dbReference>
<dbReference type="OrthoDB" id="1999600at2"/>
<name>A0A1I5T8K7_9FIRM</name>
<protein>
    <submittedName>
        <fullName evidence="1">Uncharacterized protein</fullName>
    </submittedName>
</protein>
<sequence length="218" mass="24665">MTCLDELIKIIKTHYELEPVNTSEYDGLKINGMCFDIKAYEAKNLGHISVMTAKGLFGLMKMDTIIFTPSEADLPLLSYDRIKVMGNDIMIAELFDTVADTDTLDNLDRLEALVSKYDYLPYRDTGKHWYDDIKLSGCMSFKGKKKLSSTFNALAKEYLETYLSLPYAVVSDVALKKQKTLNYVNDLIENGGPSTNVFIKAIGKEKTKKLFYQVLFGV</sequence>
<dbReference type="Gene3D" id="3.40.1500.20">
    <property type="match status" value="1"/>
</dbReference>
<proteinExistence type="predicted"/>
<accession>A0A1I5T8K7</accession>
<keyword evidence="2" id="KW-1185">Reference proteome</keyword>
<evidence type="ECO:0000313" key="2">
    <source>
        <dbReference type="Proteomes" id="UP000182624"/>
    </source>
</evidence>
<evidence type="ECO:0000313" key="1">
    <source>
        <dbReference type="EMBL" id="SFP79363.1"/>
    </source>
</evidence>
<reference evidence="2" key="1">
    <citation type="submission" date="2016-10" db="EMBL/GenBank/DDBJ databases">
        <authorList>
            <person name="Varghese N."/>
            <person name="Submissions S."/>
        </authorList>
    </citation>
    <scope>NUCLEOTIDE SEQUENCE [LARGE SCALE GENOMIC DNA]</scope>
    <source>
        <strain evidence="2">P18</strain>
    </source>
</reference>
<dbReference type="EMBL" id="FOXO01000008">
    <property type="protein sequence ID" value="SFP79363.1"/>
    <property type="molecule type" value="Genomic_DNA"/>
</dbReference>
<organism evidence="1 2">
    <name type="scientific">Butyrivibrio proteoclasticus</name>
    <dbReference type="NCBI Taxonomy" id="43305"/>
    <lineage>
        <taxon>Bacteria</taxon>
        <taxon>Bacillati</taxon>
        <taxon>Bacillota</taxon>
        <taxon>Clostridia</taxon>
        <taxon>Lachnospirales</taxon>
        <taxon>Lachnospiraceae</taxon>
        <taxon>Butyrivibrio</taxon>
    </lineage>
</organism>
<gene>
    <name evidence="1" type="ORF">SAMN04487928_10867</name>
</gene>
<dbReference type="AlphaFoldDB" id="A0A1I5T8K7"/>